<evidence type="ECO:0000313" key="1">
    <source>
        <dbReference type="EMBL" id="BBM84850.1"/>
    </source>
</evidence>
<organism evidence="1 2">
    <name type="scientific">Uabimicrobium amorphum</name>
    <dbReference type="NCBI Taxonomy" id="2596890"/>
    <lineage>
        <taxon>Bacteria</taxon>
        <taxon>Pseudomonadati</taxon>
        <taxon>Planctomycetota</taxon>
        <taxon>Candidatus Uabimicrobiia</taxon>
        <taxon>Candidatus Uabimicrobiales</taxon>
        <taxon>Candidatus Uabimicrobiaceae</taxon>
        <taxon>Candidatus Uabimicrobium</taxon>
    </lineage>
</organism>
<gene>
    <name evidence="1" type="ORF">UABAM_03211</name>
</gene>
<dbReference type="EMBL" id="AP019860">
    <property type="protein sequence ID" value="BBM84850.1"/>
    <property type="molecule type" value="Genomic_DNA"/>
</dbReference>
<dbReference type="Proteomes" id="UP000326354">
    <property type="component" value="Chromosome"/>
</dbReference>
<dbReference type="AlphaFoldDB" id="A0A5S9INM2"/>
<dbReference type="RefSeq" id="WP_173013347.1">
    <property type="nucleotide sequence ID" value="NZ_AP019860.1"/>
</dbReference>
<protein>
    <submittedName>
        <fullName evidence="1">Uncharacterized protein</fullName>
    </submittedName>
</protein>
<dbReference type="KEGG" id="uam:UABAM_03211"/>
<reference evidence="1 2" key="1">
    <citation type="submission" date="2019-08" db="EMBL/GenBank/DDBJ databases">
        <title>Complete genome sequence of Candidatus Uab amorphum.</title>
        <authorList>
            <person name="Shiratori T."/>
            <person name="Suzuki S."/>
            <person name="Kakizawa Y."/>
            <person name="Ishida K."/>
        </authorList>
    </citation>
    <scope>NUCLEOTIDE SEQUENCE [LARGE SCALE GENOMIC DNA]</scope>
    <source>
        <strain evidence="1 2">SRT547</strain>
    </source>
</reference>
<evidence type="ECO:0000313" key="2">
    <source>
        <dbReference type="Proteomes" id="UP000326354"/>
    </source>
</evidence>
<proteinExistence type="predicted"/>
<accession>A0A5S9INM2</accession>
<sequence>MSYTFAIHGEKPCINTLVENVRKTHKVCVKDSLINGLRCYFREKSTRGVDVVWNAKDNSLQIVTFICSTNEDYQLAFILAQQAANTMNANICAEGISYEVDAFLKIHNERWIEELENQYIHDLLSQIQNHETTVKIPCLFRDFYLGPNTAQKIECNANARQKLLKMIKDVIYFKDQNVFVANTIIMKHYNKSFCVWGPGINYLFPDCDLFGIISENGAPNTIPRKMIFELIPEKIKFLDEHHILVESLNEKEYNSICDTITEKLQAG</sequence>
<name>A0A5S9INM2_UABAM</name>
<keyword evidence="2" id="KW-1185">Reference proteome</keyword>